<gene>
    <name evidence="1" type="ORF">GCM10009107_53660</name>
</gene>
<name>A0ABP3VU49_9BURK</name>
<dbReference type="InterPro" id="IPR022519">
    <property type="entry name" value="Gloeo/Verruco_rpt"/>
</dbReference>
<keyword evidence="2" id="KW-1185">Reference proteome</keyword>
<protein>
    <submittedName>
        <fullName evidence="1">Uncharacterized protein</fullName>
    </submittedName>
</protein>
<sequence length="371" mass="37647">MAGALVLPAVHAGENGPKFEVLYTFTGGNDGAWPAGNLVADKKGNLYGTTSAGGPNGAGTIYKLAPDGTQTVIHAFNGVDGNLAMSGLLKGSDGNFYGVTEVGGRNGAGNVYKVTPKGELTSIYEFGASNVDGYTPASDLIWGQGGELLGTTVNGGANGLGTVFKVTLDGKLTILHSFTGADGKYPAASLVMDAAGNLYGTTSNTATGSSGTIFKIDASGAFTTLKTFDHASGFFSHVPLTLDADGNLYGATGAGGATGNGTIFKLTPGGTFSVLYDFTGGADGSEPEAGLMLDGKGNLLGTTNWGGYQYNGTVFKLSPDGKLKTLHSFDGTTGSYSRAALLRDKATDVHWFYGTTYAGGSGSGVVYRVTK</sequence>
<evidence type="ECO:0000313" key="2">
    <source>
        <dbReference type="Proteomes" id="UP001500279"/>
    </source>
</evidence>
<reference evidence="2" key="1">
    <citation type="journal article" date="2019" name="Int. J. Syst. Evol. Microbiol.">
        <title>The Global Catalogue of Microorganisms (GCM) 10K type strain sequencing project: providing services to taxonomists for standard genome sequencing and annotation.</title>
        <authorList>
            <consortium name="The Broad Institute Genomics Platform"/>
            <consortium name="The Broad Institute Genome Sequencing Center for Infectious Disease"/>
            <person name="Wu L."/>
            <person name="Ma J."/>
        </authorList>
    </citation>
    <scope>NUCLEOTIDE SEQUENCE [LARGE SCALE GENOMIC DNA]</scope>
    <source>
        <strain evidence="2">JCM 15503</strain>
    </source>
</reference>
<proteinExistence type="predicted"/>
<dbReference type="Proteomes" id="UP001500279">
    <property type="component" value="Unassembled WGS sequence"/>
</dbReference>
<evidence type="ECO:0000313" key="1">
    <source>
        <dbReference type="EMBL" id="GAA0765991.1"/>
    </source>
</evidence>
<organism evidence="1 2">
    <name type="scientific">Ideonella azotifigens</name>
    <dbReference type="NCBI Taxonomy" id="513160"/>
    <lineage>
        <taxon>Bacteria</taxon>
        <taxon>Pseudomonadati</taxon>
        <taxon>Pseudomonadota</taxon>
        <taxon>Betaproteobacteria</taxon>
        <taxon>Burkholderiales</taxon>
        <taxon>Sphaerotilaceae</taxon>
        <taxon>Ideonella</taxon>
    </lineage>
</organism>
<comment type="caution">
    <text evidence="1">The sequence shown here is derived from an EMBL/GenBank/DDBJ whole genome shotgun (WGS) entry which is preliminary data.</text>
</comment>
<dbReference type="NCBIfam" id="TIGR03803">
    <property type="entry name" value="Gloeo_Verruco"/>
    <property type="match status" value="7"/>
</dbReference>
<accession>A0ABP3VU49</accession>
<dbReference type="EMBL" id="BAAAEW010000042">
    <property type="protein sequence ID" value="GAA0765991.1"/>
    <property type="molecule type" value="Genomic_DNA"/>
</dbReference>
<dbReference type="SUPFAM" id="SSF63829">
    <property type="entry name" value="Calcium-dependent phosphotriesterase"/>
    <property type="match status" value="1"/>
</dbReference>
<dbReference type="Gene3D" id="2.40.10.500">
    <property type="match status" value="1"/>
</dbReference>